<dbReference type="SMART" id="SM00028">
    <property type="entry name" value="TPR"/>
    <property type="match status" value="3"/>
</dbReference>
<sequence length="478" mass="50930">MLFWIVAAAMTAAVTALVLTPLLRGRRGSTGRAAYDMEVYRDQLKELERDLARGGIDERQAQAARAEIGRRMLAVADEDTREAAPSPGGPSISRNSRWAALALCVVIPFGALAVYVPTGHPNMPGQPFASREAAPPGGATPEIMQAIAKLRQHLKDDPNDLQGWLLMGQTQTRMGDFDASAEAFRQAVAVSQGKDPSILSSYAEAMTAAAQGVVPEEASRTFEAVLQADPHDARAHYYLALARAQAGDIRGALDRWVALVKQSPADAPWLPTVRQRITDTAGQLGVDVASVMPQPLPPSQPQGQSQPGAPPNAPGPTRDQVAGAANMTPEQRDTMIRGMVDTLATRLRDNPNDADGWLRLGRAYRVLGETDKATEALRSGVQAAPGRVDLMTAYADALIASGGSDEAPPAPAVTVFRDVLKLQPDNPQALYYVGLDAARTDNTAEASQLWGKLLTQLQPGSPEHAEVQARLDGLKRGG</sequence>
<evidence type="ECO:0000256" key="3">
    <source>
        <dbReference type="ARBA" id="ARBA00022748"/>
    </source>
</evidence>
<reference evidence="9 10" key="1">
    <citation type="submission" date="2013-08" db="EMBL/GenBank/DDBJ databases">
        <title>The genome sequence of Skermanella stibiiresistens.</title>
        <authorList>
            <person name="Zhu W."/>
            <person name="Wang G."/>
        </authorList>
    </citation>
    <scope>NUCLEOTIDE SEQUENCE [LARGE SCALE GENOMIC DNA]</scope>
    <source>
        <strain evidence="9 10">SB22</strain>
    </source>
</reference>
<evidence type="ECO:0000313" key="9">
    <source>
        <dbReference type="EMBL" id="EWY42398.1"/>
    </source>
</evidence>
<dbReference type="PANTHER" id="PTHR47870:SF1">
    <property type="entry name" value="CYTOCHROME C-TYPE BIOGENESIS PROTEIN CCMH"/>
    <property type="match status" value="1"/>
</dbReference>
<dbReference type="EMBL" id="AVFL01000001">
    <property type="protein sequence ID" value="EWY42398.1"/>
    <property type="molecule type" value="Genomic_DNA"/>
</dbReference>
<keyword evidence="7" id="KW-0472">Membrane</keyword>
<dbReference type="PROSITE" id="PS50005">
    <property type="entry name" value="TPR"/>
    <property type="match status" value="2"/>
</dbReference>
<dbReference type="PANTHER" id="PTHR47870">
    <property type="entry name" value="CYTOCHROME C-TYPE BIOGENESIS PROTEIN CCMH"/>
    <property type="match status" value="1"/>
</dbReference>
<keyword evidence="2" id="KW-0677">Repeat</keyword>
<evidence type="ECO:0000256" key="4">
    <source>
        <dbReference type="ARBA" id="ARBA00022803"/>
    </source>
</evidence>
<dbReference type="OrthoDB" id="9815847at2"/>
<feature type="repeat" description="TPR" evidence="5">
    <location>
        <begin position="161"/>
        <end position="194"/>
    </location>
</feature>
<evidence type="ECO:0000313" key="10">
    <source>
        <dbReference type="Proteomes" id="UP000019486"/>
    </source>
</evidence>
<keyword evidence="7" id="KW-1133">Transmembrane helix</keyword>
<accession>W9HER4</accession>
<dbReference type="GO" id="GO:0030313">
    <property type="term" value="C:cell envelope"/>
    <property type="evidence" value="ECO:0007669"/>
    <property type="project" value="UniProtKB-SubCell"/>
</dbReference>
<keyword evidence="7" id="KW-0812">Transmembrane</keyword>
<keyword evidence="10" id="KW-1185">Reference proteome</keyword>
<evidence type="ECO:0000256" key="7">
    <source>
        <dbReference type="SAM" id="Phobius"/>
    </source>
</evidence>
<feature type="domain" description="Cytochrome c-type biogenesis protein H TPR" evidence="8">
    <location>
        <begin position="342"/>
        <end position="463"/>
    </location>
</feature>
<feature type="transmembrane region" description="Helical" evidence="7">
    <location>
        <begin position="6"/>
        <end position="23"/>
    </location>
</feature>
<dbReference type="STRING" id="1385369.N825_00160"/>
<dbReference type="InterPro" id="IPR051263">
    <property type="entry name" value="C-type_cytochrome_biogenesis"/>
</dbReference>
<gene>
    <name evidence="9" type="ORF">N825_00160</name>
</gene>
<feature type="region of interest" description="Disordered" evidence="6">
    <location>
        <begin position="290"/>
        <end position="332"/>
    </location>
</feature>
<evidence type="ECO:0000256" key="2">
    <source>
        <dbReference type="ARBA" id="ARBA00022737"/>
    </source>
</evidence>
<dbReference type="GO" id="GO:0017004">
    <property type="term" value="P:cytochrome complex assembly"/>
    <property type="evidence" value="ECO:0007669"/>
    <property type="project" value="UniProtKB-KW"/>
</dbReference>
<feature type="repeat" description="TPR" evidence="5">
    <location>
        <begin position="354"/>
        <end position="387"/>
    </location>
</feature>
<dbReference type="InterPro" id="IPR011990">
    <property type="entry name" value="TPR-like_helical_dom_sf"/>
</dbReference>
<dbReference type="InterPro" id="IPR017560">
    <property type="entry name" value="Cyt_c_biogenesis_CcmI"/>
</dbReference>
<protein>
    <submittedName>
        <fullName evidence="9">Cytochrome C biogenesis protein</fullName>
    </submittedName>
</protein>
<dbReference type="RefSeq" id="WP_037445796.1">
    <property type="nucleotide sequence ID" value="NZ_AVFL01000001.1"/>
</dbReference>
<keyword evidence="4 5" id="KW-0802">TPR repeat</keyword>
<evidence type="ECO:0000256" key="1">
    <source>
        <dbReference type="ARBA" id="ARBA00004196"/>
    </source>
</evidence>
<dbReference type="SUPFAM" id="SSF48452">
    <property type="entry name" value="TPR-like"/>
    <property type="match status" value="2"/>
</dbReference>
<feature type="domain" description="Cytochrome c-type biogenesis protein H TPR" evidence="8">
    <location>
        <begin position="143"/>
        <end position="268"/>
    </location>
</feature>
<dbReference type="InterPro" id="IPR019734">
    <property type="entry name" value="TPR_rpt"/>
</dbReference>
<evidence type="ECO:0000256" key="6">
    <source>
        <dbReference type="SAM" id="MobiDB-lite"/>
    </source>
</evidence>
<organism evidence="9 10">
    <name type="scientific">Skermanella stibiiresistens SB22</name>
    <dbReference type="NCBI Taxonomy" id="1385369"/>
    <lineage>
        <taxon>Bacteria</taxon>
        <taxon>Pseudomonadati</taxon>
        <taxon>Pseudomonadota</taxon>
        <taxon>Alphaproteobacteria</taxon>
        <taxon>Rhodospirillales</taxon>
        <taxon>Azospirillaceae</taxon>
        <taxon>Skermanella</taxon>
    </lineage>
</organism>
<dbReference type="Gene3D" id="1.25.40.10">
    <property type="entry name" value="Tetratricopeptide repeat domain"/>
    <property type="match status" value="2"/>
</dbReference>
<feature type="transmembrane region" description="Helical" evidence="7">
    <location>
        <begin position="98"/>
        <end position="116"/>
    </location>
</feature>
<comment type="subcellular location">
    <subcellularLocation>
        <location evidence="1">Cell envelope</location>
    </subcellularLocation>
</comment>
<comment type="caution">
    <text evidence="9">The sequence shown here is derived from an EMBL/GenBank/DDBJ whole genome shotgun (WGS) entry which is preliminary data.</text>
</comment>
<dbReference type="Proteomes" id="UP000019486">
    <property type="component" value="Unassembled WGS sequence"/>
</dbReference>
<dbReference type="InterPro" id="IPR056413">
    <property type="entry name" value="TPR_CcmH_CycH"/>
</dbReference>
<dbReference type="NCBIfam" id="TIGR03142">
    <property type="entry name" value="cytochro_ccmI"/>
    <property type="match status" value="1"/>
</dbReference>
<proteinExistence type="predicted"/>
<dbReference type="Pfam" id="PF23914">
    <property type="entry name" value="TPR_CcmH_CycH"/>
    <property type="match status" value="2"/>
</dbReference>
<name>W9HER4_9PROT</name>
<evidence type="ECO:0000259" key="8">
    <source>
        <dbReference type="Pfam" id="PF23914"/>
    </source>
</evidence>
<keyword evidence="3" id="KW-0201">Cytochrome c-type biogenesis</keyword>
<dbReference type="AlphaFoldDB" id="W9HER4"/>
<evidence type="ECO:0000256" key="5">
    <source>
        <dbReference type="PROSITE-ProRule" id="PRU00339"/>
    </source>
</evidence>